<dbReference type="CDD" id="cd17477">
    <property type="entry name" value="MFS_YcaD_like"/>
    <property type="match status" value="1"/>
</dbReference>
<feature type="transmembrane region" description="Helical" evidence="7">
    <location>
        <begin position="47"/>
        <end position="66"/>
    </location>
</feature>
<dbReference type="EMBL" id="CP009355">
    <property type="protein sequence ID" value="AIW16503.1"/>
    <property type="molecule type" value="Genomic_DNA"/>
</dbReference>
<dbReference type="SUPFAM" id="SSF103473">
    <property type="entry name" value="MFS general substrate transporter"/>
    <property type="match status" value="1"/>
</dbReference>
<dbReference type="GeneID" id="23447138"/>
<evidence type="ECO:0000256" key="1">
    <source>
        <dbReference type="ARBA" id="ARBA00004651"/>
    </source>
</evidence>
<dbReference type="Pfam" id="PF07690">
    <property type="entry name" value="MFS_1"/>
    <property type="match status" value="1"/>
</dbReference>
<evidence type="ECO:0000313" key="9">
    <source>
        <dbReference type="EMBL" id="AIW16503.1"/>
    </source>
</evidence>
<feature type="transmembrane region" description="Helical" evidence="7">
    <location>
        <begin position="323"/>
        <end position="344"/>
    </location>
</feature>
<dbReference type="InterPro" id="IPR011701">
    <property type="entry name" value="MFS"/>
</dbReference>
<gene>
    <name evidence="9" type="ORF">IX91_20675</name>
    <name evidence="10" type="ORF">VITU9109_07249</name>
</gene>
<keyword evidence="5 7" id="KW-1133">Transmembrane helix</keyword>
<evidence type="ECO:0000256" key="3">
    <source>
        <dbReference type="ARBA" id="ARBA00022475"/>
    </source>
</evidence>
<evidence type="ECO:0000313" key="12">
    <source>
        <dbReference type="Proteomes" id="UP000030071"/>
    </source>
</evidence>
<feature type="transmembrane region" description="Helical" evidence="7">
    <location>
        <begin position="12"/>
        <end position="35"/>
    </location>
</feature>
<dbReference type="InterPro" id="IPR047200">
    <property type="entry name" value="MFS_YcaD-like"/>
</dbReference>
<dbReference type="PANTHER" id="PTHR23521">
    <property type="entry name" value="TRANSPORTER MFS SUPERFAMILY"/>
    <property type="match status" value="1"/>
</dbReference>
<evidence type="ECO:0000256" key="5">
    <source>
        <dbReference type="ARBA" id="ARBA00022989"/>
    </source>
</evidence>
<feature type="domain" description="Major facilitator superfamily (MFS) profile" evidence="8">
    <location>
        <begin position="12"/>
        <end position="379"/>
    </location>
</feature>
<accession>F9T134</accession>
<evidence type="ECO:0000256" key="7">
    <source>
        <dbReference type="SAM" id="Phobius"/>
    </source>
</evidence>
<dbReference type="RefSeq" id="WP_004743130.1">
    <property type="nucleotide sequence ID" value="NZ_AFWI01000024.1"/>
</dbReference>
<evidence type="ECO:0000313" key="10">
    <source>
        <dbReference type="EMBL" id="EGU58492.1"/>
    </source>
</evidence>
<feature type="transmembrane region" description="Helical" evidence="7">
    <location>
        <begin position="292"/>
        <end position="311"/>
    </location>
</feature>
<dbReference type="GO" id="GO:0022857">
    <property type="term" value="F:transmembrane transporter activity"/>
    <property type="evidence" value="ECO:0007669"/>
    <property type="project" value="InterPro"/>
</dbReference>
<dbReference type="STRING" id="1051646.IX91_20675"/>
<feature type="transmembrane region" description="Helical" evidence="7">
    <location>
        <begin position="78"/>
        <end position="97"/>
    </location>
</feature>
<name>F9T134_9VIBR</name>
<evidence type="ECO:0000256" key="2">
    <source>
        <dbReference type="ARBA" id="ARBA00022448"/>
    </source>
</evidence>
<dbReference type="InterPro" id="IPR020846">
    <property type="entry name" value="MFS_dom"/>
</dbReference>
<protein>
    <submittedName>
        <fullName evidence="9">MFS transporter</fullName>
    </submittedName>
    <submittedName>
        <fullName evidence="10">Permease</fullName>
    </submittedName>
</protein>
<dbReference type="InterPro" id="IPR036259">
    <property type="entry name" value="MFS_trans_sf"/>
</dbReference>
<feature type="transmembrane region" description="Helical" evidence="7">
    <location>
        <begin position="356"/>
        <end position="373"/>
    </location>
</feature>
<sequence length="386" mass="40343">MENTLQPAPKARISVPVIALALYAVASGYLMSLIPLMLSEYNLDSSLASWLASVFYAGLLIGAAGVEPLVKTVGHRNAFVWCLMTFIATIMVLPLAANVTVWLVARFIAGVAVAGVFVIVESWLLHGDESARARRLGLYMGSLYGGSAIGQLGIGIIGISGGVPFIAIVTLLLLAVVVLVFGDSDQPESEHSTPLSLKQISKLNHAAIIGCVVSGLTLGAIYGLMPVELQNRGIEHSDIGGLMAVVILGGMAVQPIVPWLSKFLGRTLLMALFCLLGVAAITFTSMVTGLQALGMGLFLLGMATFALYPVAINLGCDKLDANYIVSATQVMLFSYSIGSVTGPVAADGFMAGSQGLMGYLFAALLATCIYMLIASIKTKHQAVAGE</sequence>
<keyword evidence="4 7" id="KW-0812">Transmembrane</keyword>
<feature type="transmembrane region" description="Helical" evidence="7">
    <location>
        <begin position="103"/>
        <end position="124"/>
    </location>
</feature>
<reference evidence="10 11" key="2">
    <citation type="journal article" date="2012" name="Int. J. Syst. Evol. Microbiol.">
        <title>Vibrio caribbeanicus sp. nov., isolated from the marine sponge Scleritoderma cyanea.</title>
        <authorList>
            <person name="Hoffmann M."/>
            <person name="Monday S.R."/>
            <person name="Allard M.W."/>
            <person name="Strain E.A."/>
            <person name="Whittaker P."/>
            <person name="Naum M."/>
            <person name="McCarthy P.J."/>
            <person name="Lopez J.V."/>
            <person name="Fischer M."/>
            <person name="Brown E.W."/>
        </authorList>
    </citation>
    <scope>NUCLEOTIDE SEQUENCE [LARGE SCALE GENOMIC DNA]</scope>
    <source>
        <strain evidence="10 11">ATCC 19109</strain>
    </source>
</reference>
<feature type="transmembrane region" description="Helical" evidence="7">
    <location>
        <begin position="165"/>
        <end position="182"/>
    </location>
</feature>
<feature type="transmembrane region" description="Helical" evidence="7">
    <location>
        <begin position="267"/>
        <end position="286"/>
    </location>
</feature>
<organism evidence="9 12">
    <name type="scientific">Vibrio tubiashii ATCC 19109</name>
    <dbReference type="NCBI Taxonomy" id="1051646"/>
    <lineage>
        <taxon>Bacteria</taxon>
        <taxon>Pseudomonadati</taxon>
        <taxon>Pseudomonadota</taxon>
        <taxon>Gammaproteobacteria</taxon>
        <taxon>Vibrionales</taxon>
        <taxon>Vibrionaceae</taxon>
        <taxon>Vibrio</taxon>
        <taxon>Vibrio oreintalis group</taxon>
    </lineage>
</organism>
<dbReference type="eggNOG" id="COG0738">
    <property type="taxonomic scope" value="Bacteria"/>
</dbReference>
<dbReference type="Gene3D" id="1.20.1250.20">
    <property type="entry name" value="MFS general substrate transporter like domains"/>
    <property type="match status" value="1"/>
</dbReference>
<proteinExistence type="predicted"/>
<dbReference type="Proteomes" id="UP000030071">
    <property type="component" value="Chromosome 2"/>
</dbReference>
<feature type="transmembrane region" description="Helical" evidence="7">
    <location>
        <begin position="239"/>
        <end position="260"/>
    </location>
</feature>
<feature type="transmembrane region" description="Helical" evidence="7">
    <location>
        <begin position="136"/>
        <end position="159"/>
    </location>
</feature>
<dbReference type="PROSITE" id="PS50850">
    <property type="entry name" value="MFS"/>
    <property type="match status" value="1"/>
</dbReference>
<dbReference type="GO" id="GO:0005886">
    <property type="term" value="C:plasma membrane"/>
    <property type="evidence" value="ECO:0007669"/>
    <property type="project" value="UniProtKB-SubCell"/>
</dbReference>
<comment type="subcellular location">
    <subcellularLocation>
        <location evidence="1">Cell membrane</location>
        <topology evidence="1">Multi-pass membrane protein</topology>
    </subcellularLocation>
</comment>
<reference evidence="10" key="1">
    <citation type="submission" date="2011-08" db="EMBL/GenBank/DDBJ databases">
        <authorList>
            <person name="Hoffman M."/>
            <person name="Strain E.A."/>
            <person name="Brown E."/>
            <person name="Allard M.W."/>
        </authorList>
    </citation>
    <scope>NUCLEOTIDE SEQUENCE</scope>
    <source>
        <strain evidence="10">ATCC 19109</strain>
    </source>
</reference>
<dbReference type="PATRIC" id="fig|1051646.9.peg.4063"/>
<keyword evidence="11" id="KW-1185">Reference proteome</keyword>
<evidence type="ECO:0000313" key="11">
    <source>
        <dbReference type="Proteomes" id="UP000003836"/>
    </source>
</evidence>
<evidence type="ECO:0000256" key="6">
    <source>
        <dbReference type="ARBA" id="ARBA00023136"/>
    </source>
</evidence>
<dbReference type="AlphaFoldDB" id="F9T134"/>
<reference evidence="9 12" key="3">
    <citation type="submission" date="2014-08" db="EMBL/GenBank/DDBJ databases">
        <title>First Complete Genome Sequence of the Shellfish Pathogen Vibrio tubiashii.</title>
        <authorList>
            <person name="Richards G.P."/>
            <person name="Needleman D.S."/>
            <person name="Watson M.A."/>
            <person name="Bono J.L."/>
        </authorList>
    </citation>
    <scope>NUCLEOTIDE SEQUENCE [LARGE SCALE GENOMIC DNA]</scope>
    <source>
        <strain evidence="9 12">ATCC 19109</strain>
    </source>
</reference>
<dbReference type="HOGENOM" id="CLU_035018_1_2_6"/>
<evidence type="ECO:0000256" key="4">
    <source>
        <dbReference type="ARBA" id="ARBA00022692"/>
    </source>
</evidence>
<keyword evidence="3" id="KW-1003">Cell membrane</keyword>
<feature type="transmembrane region" description="Helical" evidence="7">
    <location>
        <begin position="203"/>
        <end position="227"/>
    </location>
</feature>
<dbReference type="Proteomes" id="UP000003836">
    <property type="component" value="Unassembled WGS sequence"/>
</dbReference>
<dbReference type="EMBL" id="AFWI01000024">
    <property type="protein sequence ID" value="EGU58492.1"/>
    <property type="molecule type" value="Genomic_DNA"/>
</dbReference>
<keyword evidence="2" id="KW-0813">Transport</keyword>
<evidence type="ECO:0000259" key="8">
    <source>
        <dbReference type="PROSITE" id="PS50850"/>
    </source>
</evidence>
<keyword evidence="6 7" id="KW-0472">Membrane</keyword>
<dbReference type="PANTHER" id="PTHR23521:SF2">
    <property type="entry name" value="TRANSPORTER MFS SUPERFAMILY"/>
    <property type="match status" value="1"/>
</dbReference>
<dbReference type="KEGG" id="vtu:IX91_20675"/>